<keyword evidence="14 17" id="KW-0238">DNA-binding</keyword>
<dbReference type="Pfam" id="PF03104">
    <property type="entry name" value="DNA_pol_B_exo1"/>
    <property type="match status" value="1"/>
</dbReference>
<keyword evidence="4 17" id="KW-0004">4Fe-4S</keyword>
<evidence type="ECO:0000256" key="2">
    <source>
        <dbReference type="ARBA" id="ARBA00004123"/>
    </source>
</evidence>
<dbReference type="InterPro" id="IPR043502">
    <property type="entry name" value="DNA/RNA_pol_sf"/>
</dbReference>
<keyword evidence="15 17" id="KW-0539">Nucleus</keyword>
<dbReference type="InterPro" id="IPR012337">
    <property type="entry name" value="RNaseH-like_sf"/>
</dbReference>
<reference evidence="20 21" key="1">
    <citation type="journal article" date="2023" name="Elife">
        <title>Identification of key yeast species and microbe-microbe interactions impacting larval growth of Drosophila in the wild.</title>
        <authorList>
            <person name="Mure A."/>
            <person name="Sugiura Y."/>
            <person name="Maeda R."/>
            <person name="Honda K."/>
            <person name="Sakurai N."/>
            <person name="Takahashi Y."/>
            <person name="Watada M."/>
            <person name="Katoh T."/>
            <person name="Gotoh A."/>
            <person name="Gotoh Y."/>
            <person name="Taniguchi I."/>
            <person name="Nakamura K."/>
            <person name="Hayashi T."/>
            <person name="Katayama T."/>
            <person name="Uemura T."/>
            <person name="Hattori Y."/>
        </authorList>
    </citation>
    <scope>NUCLEOTIDE SEQUENCE [LARGE SCALE GENOMIC DNA]</scope>
    <source>
        <strain evidence="20 21">SB-73</strain>
    </source>
</reference>
<organism evidence="20 21">
    <name type="scientific">Starmerella bacillaris</name>
    <name type="common">Yeast</name>
    <name type="synonym">Candida zemplinina</name>
    <dbReference type="NCBI Taxonomy" id="1247836"/>
    <lineage>
        <taxon>Eukaryota</taxon>
        <taxon>Fungi</taxon>
        <taxon>Dikarya</taxon>
        <taxon>Ascomycota</taxon>
        <taxon>Saccharomycotina</taxon>
        <taxon>Dipodascomycetes</taxon>
        <taxon>Dipodascales</taxon>
        <taxon>Trichomonascaceae</taxon>
        <taxon>Starmerella</taxon>
    </lineage>
</organism>
<dbReference type="PANTHER" id="PTHR10670">
    <property type="entry name" value="DNA POLYMERASE EPSILON CATALYTIC SUBUNIT A"/>
    <property type="match status" value="1"/>
</dbReference>
<dbReference type="InterPro" id="IPR054475">
    <property type="entry name" value="Znf-DPOE"/>
</dbReference>
<evidence type="ECO:0000256" key="12">
    <source>
        <dbReference type="ARBA" id="ARBA00023004"/>
    </source>
</evidence>
<evidence type="ECO:0000256" key="5">
    <source>
        <dbReference type="ARBA" id="ARBA00022679"/>
    </source>
</evidence>
<dbReference type="SUPFAM" id="SSF53098">
    <property type="entry name" value="Ribonuclease H-like"/>
    <property type="match status" value="1"/>
</dbReference>
<dbReference type="Pfam" id="PF22912">
    <property type="entry name" value="zf-DPOE"/>
    <property type="match status" value="1"/>
</dbReference>
<dbReference type="GO" id="GO:0003887">
    <property type="term" value="F:DNA-directed DNA polymerase activity"/>
    <property type="evidence" value="ECO:0007669"/>
    <property type="project" value="UniProtKB-KW"/>
</dbReference>
<dbReference type="GO" id="GO:0003677">
    <property type="term" value="F:DNA binding"/>
    <property type="evidence" value="ECO:0007669"/>
    <property type="project" value="UniProtKB-KW"/>
</dbReference>
<dbReference type="GO" id="GO:0051539">
    <property type="term" value="F:4 iron, 4 sulfur cluster binding"/>
    <property type="evidence" value="ECO:0007669"/>
    <property type="project" value="UniProtKB-KW"/>
</dbReference>
<dbReference type="InterPro" id="IPR006172">
    <property type="entry name" value="DNA-dir_DNA_pol_B"/>
</dbReference>
<dbReference type="InterPro" id="IPR036397">
    <property type="entry name" value="RNaseH_sf"/>
</dbReference>
<evidence type="ECO:0000256" key="3">
    <source>
        <dbReference type="ARBA" id="ARBA00005755"/>
    </source>
</evidence>
<dbReference type="GO" id="GO:0006272">
    <property type="term" value="P:leading strand elongation"/>
    <property type="evidence" value="ECO:0007669"/>
    <property type="project" value="TreeGrafter"/>
</dbReference>
<keyword evidence="6 17" id="KW-0548">Nucleotidyltransferase</keyword>
<dbReference type="Gene3D" id="1.10.132.60">
    <property type="entry name" value="DNA polymerase family B, C-terminal domain"/>
    <property type="match status" value="1"/>
</dbReference>
<keyword evidence="7 17" id="KW-0235">DNA replication</keyword>
<dbReference type="GO" id="GO:0045004">
    <property type="term" value="P:DNA replication proofreading"/>
    <property type="evidence" value="ECO:0007669"/>
    <property type="project" value="TreeGrafter"/>
</dbReference>
<feature type="compositionally biased region" description="Acidic residues" evidence="18">
    <location>
        <begin position="1193"/>
        <end position="1202"/>
    </location>
</feature>
<evidence type="ECO:0000256" key="9">
    <source>
        <dbReference type="ARBA" id="ARBA00022771"/>
    </source>
</evidence>
<evidence type="ECO:0000256" key="18">
    <source>
        <dbReference type="SAM" id="MobiDB-lite"/>
    </source>
</evidence>
<dbReference type="Gene3D" id="3.30.342.10">
    <property type="entry name" value="DNA Polymerase, chain B, domain 1"/>
    <property type="match status" value="1"/>
</dbReference>
<evidence type="ECO:0000256" key="13">
    <source>
        <dbReference type="ARBA" id="ARBA00023014"/>
    </source>
</evidence>
<dbReference type="InterPro" id="IPR042087">
    <property type="entry name" value="DNA_pol_B_thumb"/>
</dbReference>
<keyword evidence="9 17" id="KW-0863">Zinc-finger</keyword>
<dbReference type="Pfam" id="PF23250">
    <property type="entry name" value="zf_DPOE_2"/>
    <property type="match status" value="1"/>
</dbReference>
<feature type="domain" description="DNA polymerase epsilon catalytic subunit A C-terminal" evidence="19">
    <location>
        <begin position="1450"/>
        <end position="1876"/>
    </location>
</feature>
<dbReference type="GO" id="GO:0008270">
    <property type="term" value="F:zinc ion binding"/>
    <property type="evidence" value="ECO:0007669"/>
    <property type="project" value="UniProtKB-KW"/>
</dbReference>
<dbReference type="GO" id="GO:0000278">
    <property type="term" value="P:mitotic cell cycle"/>
    <property type="evidence" value="ECO:0007669"/>
    <property type="project" value="TreeGrafter"/>
</dbReference>
<accession>A0AAV5RGR0</accession>
<dbReference type="InterPro" id="IPR055191">
    <property type="entry name" value="POL2_thumb"/>
</dbReference>
<keyword evidence="10 17" id="KW-0862">Zinc</keyword>
<evidence type="ECO:0000256" key="15">
    <source>
        <dbReference type="ARBA" id="ARBA00023242"/>
    </source>
</evidence>
<name>A0AAV5RGR0_STABA</name>
<gene>
    <name evidence="20" type="ORF">DASB73_012350</name>
</gene>
<comment type="function">
    <text evidence="17">DNA polymerase II participates in chromosomal DNA replication.</text>
</comment>
<dbReference type="GO" id="GO:0006287">
    <property type="term" value="P:base-excision repair, gap-filling"/>
    <property type="evidence" value="ECO:0007669"/>
    <property type="project" value="TreeGrafter"/>
</dbReference>
<dbReference type="CDD" id="cd05535">
    <property type="entry name" value="POLBc_epsilon"/>
    <property type="match status" value="1"/>
</dbReference>
<dbReference type="PANTHER" id="PTHR10670:SF0">
    <property type="entry name" value="DNA POLYMERASE EPSILON CATALYTIC SUBUNIT A"/>
    <property type="match status" value="1"/>
</dbReference>
<dbReference type="Gene3D" id="1.10.287.690">
    <property type="entry name" value="Helix hairpin bin"/>
    <property type="match status" value="1"/>
</dbReference>
<dbReference type="Pfam" id="PF22634">
    <property type="entry name" value="POL2_thumb"/>
    <property type="match status" value="1"/>
</dbReference>
<protein>
    <recommendedName>
        <fullName evidence="17">DNA polymerase epsilon catalytic subunit</fullName>
        <ecNumber evidence="17">2.7.7.7</ecNumber>
    </recommendedName>
</protein>
<evidence type="ECO:0000313" key="20">
    <source>
        <dbReference type="EMBL" id="GMM50277.1"/>
    </source>
</evidence>
<keyword evidence="8 17" id="KW-0479">Metal-binding</keyword>
<keyword evidence="21" id="KW-1185">Reference proteome</keyword>
<dbReference type="EC" id="2.7.7.7" evidence="17"/>
<comment type="cofactor">
    <cofactor evidence="1 17">
        <name>[4Fe-4S] cluster</name>
        <dbReference type="ChEBI" id="CHEBI:49883"/>
    </cofactor>
</comment>
<proteinExistence type="inferred from homology"/>
<dbReference type="SMART" id="SM01159">
    <property type="entry name" value="DUF1744"/>
    <property type="match status" value="1"/>
</dbReference>
<evidence type="ECO:0000259" key="19">
    <source>
        <dbReference type="SMART" id="SM01159"/>
    </source>
</evidence>
<evidence type="ECO:0000256" key="7">
    <source>
        <dbReference type="ARBA" id="ARBA00022705"/>
    </source>
</evidence>
<evidence type="ECO:0000256" key="10">
    <source>
        <dbReference type="ARBA" id="ARBA00022833"/>
    </source>
</evidence>
<dbReference type="Pfam" id="PF08490">
    <property type="entry name" value="DUF1744"/>
    <property type="match status" value="1"/>
</dbReference>
<dbReference type="Gene3D" id="3.90.1600.10">
    <property type="entry name" value="Palm domain of DNA polymerase"/>
    <property type="match status" value="1"/>
</dbReference>
<dbReference type="InterPro" id="IPR006133">
    <property type="entry name" value="DNA-dir_DNA_pol_B_exonuc"/>
</dbReference>
<sequence length="2166" mass="246386">MNDTAESQAKRVQNVIETNKIDNKMGFARFDSGRTRTGWLVNFQPTTASITDTNSNGLSAVDFYFIDEEGGYFKSQIHYEPYFYVQCVSREEEVIDYLNKKLEKLVTESKIVIKEDLSLANHLLGEKRRLVQLKFANIVDFQAARRTLQQIVSANKKYTEMYNQDPSAQSGSVESVIVDLREHDVPYHVRVVIDLGINVGKWYTVSEPPFGSTNVIISEVVGRESRADPVVMAYDIETTKQPLKFPDARIDVVMMISYMIDGQGYLIINREVVSADIDDFEYTPKPEYPGPFTVFNESTERDLLLRFFEHIQEEKPTVIATFNGDFFDWPFVAARAQVHGISMYNEIGFSVDAEGEFKSSYCAHMDCFRWVKRDSYLPQGSQGLKAVTSTKLGYTPLEIDPEQMTPFALEKPQVMAEYSVSDAVATYYLYMKYVHPFIFSLCTILPLRPDEVLRKGTGTLCEMLLMVQAYAGNILLPQKHSDPIERYYNGHLVESETYVGGHVESLEAGVFREDIKTKFEVEVPALEELLSQLDAALRFTVETELKLSMDDIVNFEEIKTTIENALIELKKEPKREEEPLIYHVDVASMYPNIMTSNRLQPDSMKSERDCAVCDFNVPNKICDRRLPWAWRGEFYPPQRDEVLMIEQQLSKEKFPHRFTKKMIPYEDLSRSEQVSLLRTRVSDYSRKVYHKIKQSETIEREAIICQRENPFYVDTVRAFRDRRYEYKGKQKQSKIELSNAKTAVAKEEAAKMVVLYDSMQLAHKVILNSFYGYVMRKGSRWYSMEMAGVTCLTGATIIQLARGMVERLGRPLELDTDGIWCILPKTFPGDFSFKLKSGKKIGLAYPCVMLNHLVHEKFTNHQYQTLIDKEKFIYETSSDNTIFFEVDGPYRAMMLPSSREEGKGLKKRYAVYNSDGSLAELKGFEMKRRGELQLIKSFQVQLFANFLKGDSLEGCYEEVAKVANSWLDVLDSKGSFVEEADLMNLISENKSMSKSLAEYGSQKSTSICTARRLADLLGPDMVKDKGLACKYIISAEPASEPVTNRAIPIQIFDSSLDIKQKFLRRWLKKPGLQSFDPREIIDWAYYRERLAATIQKLIVIPAARQGIANPVPRVPPPIWLIRQIKSQNDTHKQQFISFEKSSKDVALWGKDAAQKDGSDKDASDEMDVDIENLPGQKSTSTKRAVVKRRHIESDEDNNEDDMSNIPDVDVDYRGWVVGMKKVWDKQIEQYQQSKQLFGPLAMRNSRGIQGILRQQTEKTWKNGGGTWQIIQVQDKPDNGQVKAFVKIGGKLQNVTINVQREVFAVLRDGHDLPDFSDQDDIYIEKSNSYLPSGAQINNLYRIMMSPRRFELEHVKANGLFKNRCFQNIYEQHVTGCDRVQIMLGSRCEIKTANNVGIIGKGLESGFDFKWLRSLPVEEDAKDLAGLDFVFVHHFALSSQHVIIIYVPWSSDVKIIEYAPKAVKNSDSAWENELKFQYDQQVKVHTPPEPLFKFSDTMESVEKKKYSDLRQFWSNFNKILTATIAKKASTVCVAVQGDRGLTWLSNRCRAFSNVPTFDLGLINDTTLSSVGWHSALSRRSIKQYLRSQFSLMQLQAAASQVNIPIGNTPVGEDIRQAIDYAYARRLKAANHVIWWLDTATDDTLLNDIDANDTLNVDATLSSKSNLISDAFGTTQDELSSSEMPVMIARAGGNCGVYSNVCLDISVGNLIVNTILQSYFLAAAEGSDPADPSFVMDAFSPLAWKVLVQMTKDWWAQASSGNEIADQCVQQIVGWVLSPGSKLWSPRLAHQVNTLSNSALTKLATEFKKLGTSVIYCSRSGQRLLLSTTKKNADSAQAFGGLLVRETKANDLFAYLDLNVNEVWDFLIWLDEGNFGGRLLSVEGQLEYSSQWTIAESLPKMLKDEFYEWILQFMALFAESKDNQSPMDFSGLHKPLYNRVRQLQNRYIDSLSSRVGSGDSEKFKRPELASPMSNDTNPVLSFVKMVLTIFSLGHTGAEFSKLRRQLLGILQVGDFDRSGSYVPIPQKLYVRDVVCQGCMASVDINICSPVKDEGYYNDDETSEQLGEDVLQDKFAYLCPSCGTAFDRLFLEGRLVQMLIEMVVMFQCQDLKCLKCGKVRPDDMAEYCPCSGRFTNTINDKIMKNRIDVLKHVSSYFDLRMLRDALSQY</sequence>
<dbReference type="EMBL" id="BTGC01000003">
    <property type="protein sequence ID" value="GMM50277.1"/>
    <property type="molecule type" value="Genomic_DNA"/>
</dbReference>
<comment type="similarity">
    <text evidence="3 17">Belongs to the DNA polymerase type-B family.</text>
</comment>
<dbReference type="GO" id="GO:0006297">
    <property type="term" value="P:nucleotide-excision repair, DNA gap filling"/>
    <property type="evidence" value="ECO:0007669"/>
    <property type="project" value="TreeGrafter"/>
</dbReference>
<comment type="subcellular location">
    <subcellularLocation>
        <location evidence="2 17">Nucleus</location>
    </subcellularLocation>
</comment>
<evidence type="ECO:0000256" key="17">
    <source>
        <dbReference type="RuleBase" id="RU365029"/>
    </source>
</evidence>
<dbReference type="FunFam" id="3.90.1600.10:FF:000006">
    <property type="entry name" value="DNA polymerase epsilon catalytic subunit"/>
    <property type="match status" value="1"/>
</dbReference>
<dbReference type="CDD" id="cd05779">
    <property type="entry name" value="DNA_polB_epsilon_exo"/>
    <property type="match status" value="1"/>
</dbReference>
<dbReference type="InterPro" id="IPR013697">
    <property type="entry name" value="DNA_pol_e_suA_C"/>
</dbReference>
<dbReference type="FunFam" id="1.10.132.60:FF:000003">
    <property type="entry name" value="DNA polymerase epsilon catalytic subunit"/>
    <property type="match status" value="1"/>
</dbReference>
<dbReference type="Proteomes" id="UP001362899">
    <property type="component" value="Unassembled WGS sequence"/>
</dbReference>
<keyword evidence="5 17" id="KW-0808">Transferase</keyword>
<dbReference type="FunFam" id="3.30.420.10:FF:000010">
    <property type="entry name" value="DNA polymerase epsilon catalytic subunit"/>
    <property type="match status" value="1"/>
</dbReference>
<dbReference type="InterPro" id="IPR023211">
    <property type="entry name" value="DNA_pol_palm_dom_sf"/>
</dbReference>
<dbReference type="Gene3D" id="3.30.420.10">
    <property type="entry name" value="Ribonuclease H-like superfamily/Ribonuclease H"/>
    <property type="match status" value="1"/>
</dbReference>
<evidence type="ECO:0000256" key="8">
    <source>
        <dbReference type="ARBA" id="ARBA00022723"/>
    </source>
</evidence>
<dbReference type="InterPro" id="IPR029703">
    <property type="entry name" value="POL2"/>
</dbReference>
<evidence type="ECO:0000256" key="11">
    <source>
        <dbReference type="ARBA" id="ARBA00022932"/>
    </source>
</evidence>
<dbReference type="SMART" id="SM00486">
    <property type="entry name" value="POLBc"/>
    <property type="match status" value="1"/>
</dbReference>
<dbReference type="GO" id="GO:0008622">
    <property type="term" value="C:epsilon DNA polymerase complex"/>
    <property type="evidence" value="ECO:0007669"/>
    <property type="project" value="InterPro"/>
</dbReference>
<keyword evidence="13 17" id="KW-0411">Iron-sulfur</keyword>
<dbReference type="GO" id="GO:0000166">
    <property type="term" value="F:nucleotide binding"/>
    <property type="evidence" value="ECO:0007669"/>
    <property type="project" value="InterPro"/>
</dbReference>
<evidence type="ECO:0000256" key="14">
    <source>
        <dbReference type="ARBA" id="ARBA00023125"/>
    </source>
</evidence>
<comment type="catalytic activity">
    <reaction evidence="16 17">
        <text>DNA(n) + a 2'-deoxyribonucleoside 5'-triphosphate = DNA(n+1) + diphosphate</text>
        <dbReference type="Rhea" id="RHEA:22508"/>
        <dbReference type="Rhea" id="RHEA-COMP:17339"/>
        <dbReference type="Rhea" id="RHEA-COMP:17340"/>
        <dbReference type="ChEBI" id="CHEBI:33019"/>
        <dbReference type="ChEBI" id="CHEBI:61560"/>
        <dbReference type="ChEBI" id="CHEBI:173112"/>
        <dbReference type="EC" id="2.7.7.7"/>
    </reaction>
</comment>
<evidence type="ECO:0000256" key="1">
    <source>
        <dbReference type="ARBA" id="ARBA00001966"/>
    </source>
</evidence>
<keyword evidence="12 17" id="KW-0408">Iron</keyword>
<feature type="region of interest" description="Disordered" evidence="18">
    <location>
        <begin position="1172"/>
        <end position="1205"/>
    </location>
</feature>
<dbReference type="SUPFAM" id="SSF56672">
    <property type="entry name" value="DNA/RNA polymerases"/>
    <property type="match status" value="1"/>
</dbReference>
<comment type="caution">
    <text evidence="20">The sequence shown here is derived from an EMBL/GenBank/DDBJ whole genome shotgun (WGS) entry which is preliminary data.</text>
</comment>
<evidence type="ECO:0000313" key="21">
    <source>
        <dbReference type="Proteomes" id="UP001362899"/>
    </source>
</evidence>
<evidence type="ECO:0000256" key="4">
    <source>
        <dbReference type="ARBA" id="ARBA00022485"/>
    </source>
</evidence>
<evidence type="ECO:0000256" key="6">
    <source>
        <dbReference type="ARBA" id="ARBA00022695"/>
    </source>
</evidence>
<keyword evidence="11 17" id="KW-0239">DNA-directed DNA polymerase</keyword>
<dbReference type="GO" id="GO:0008310">
    <property type="term" value="F:single-stranded DNA 3'-5' DNA exonuclease activity"/>
    <property type="evidence" value="ECO:0007669"/>
    <property type="project" value="TreeGrafter"/>
</dbReference>
<evidence type="ECO:0000256" key="16">
    <source>
        <dbReference type="ARBA" id="ARBA00049244"/>
    </source>
</evidence>